<dbReference type="InterPro" id="IPR036279">
    <property type="entry name" value="5-3_exonuclease_C_sf"/>
</dbReference>
<comment type="caution">
    <text evidence="16">The sequence shown here is derived from an EMBL/GenBank/DDBJ whole genome shotgun (WGS) entry which is preliminary data.</text>
</comment>
<dbReference type="InterPro" id="IPR006084">
    <property type="entry name" value="XPG/Rad2"/>
</dbReference>
<keyword evidence="5" id="KW-0255">Endonuclease</keyword>
<feature type="region of interest" description="Disordered" evidence="13">
    <location>
        <begin position="527"/>
        <end position="613"/>
    </location>
</feature>
<evidence type="ECO:0000256" key="3">
    <source>
        <dbReference type="ARBA" id="ARBA00022722"/>
    </source>
</evidence>
<feature type="compositionally biased region" description="Basic and acidic residues" evidence="13">
    <location>
        <begin position="573"/>
        <end position="586"/>
    </location>
</feature>
<keyword evidence="8" id="KW-0460">Magnesium</keyword>
<evidence type="ECO:0000259" key="15">
    <source>
        <dbReference type="SMART" id="SM00485"/>
    </source>
</evidence>
<dbReference type="GO" id="GO:0017108">
    <property type="term" value="F:5'-flap endonuclease activity"/>
    <property type="evidence" value="ECO:0007669"/>
    <property type="project" value="TreeGrafter"/>
</dbReference>
<reference evidence="16" key="1">
    <citation type="submission" date="2020-03" db="EMBL/GenBank/DDBJ databases">
        <title>A high-quality chromosome-level genome assembly of a woody plant with both climbing and erect habits, Rhamnella rubrinervis.</title>
        <authorList>
            <person name="Lu Z."/>
            <person name="Yang Y."/>
            <person name="Zhu X."/>
            <person name="Sun Y."/>
        </authorList>
    </citation>
    <scope>NUCLEOTIDE SEQUENCE</scope>
    <source>
        <strain evidence="16">BYM</strain>
        <tissue evidence="16">Leaf</tissue>
    </source>
</reference>
<keyword evidence="10" id="KW-0539">Nucleus</keyword>
<evidence type="ECO:0000313" key="16">
    <source>
        <dbReference type="EMBL" id="KAF3443038.1"/>
    </source>
</evidence>
<evidence type="ECO:0000256" key="11">
    <source>
        <dbReference type="ARBA" id="ARBA00038112"/>
    </source>
</evidence>
<keyword evidence="9" id="KW-0234">DNA repair</keyword>
<dbReference type="InterPro" id="IPR006085">
    <property type="entry name" value="XPG_DNA_repair_N"/>
</dbReference>
<keyword evidence="3" id="KW-0540">Nuclease</keyword>
<dbReference type="EMBL" id="VOIH02000007">
    <property type="protein sequence ID" value="KAF3443038.1"/>
    <property type="molecule type" value="Genomic_DNA"/>
</dbReference>
<dbReference type="AlphaFoldDB" id="A0A8K0GZU6"/>
<evidence type="ECO:0000256" key="7">
    <source>
        <dbReference type="ARBA" id="ARBA00022801"/>
    </source>
</evidence>
<dbReference type="PANTHER" id="PTHR11081:SF59">
    <property type="entry name" value="FI23547P1"/>
    <property type="match status" value="1"/>
</dbReference>
<protein>
    <recommendedName>
        <fullName evidence="12">Flap endonuclease GEN-like 1</fullName>
    </recommendedName>
</protein>
<dbReference type="Pfam" id="PF00867">
    <property type="entry name" value="XPG_I"/>
    <property type="match status" value="1"/>
</dbReference>
<dbReference type="InterPro" id="IPR006086">
    <property type="entry name" value="XPG-I_dom"/>
</dbReference>
<dbReference type="PANTHER" id="PTHR11081">
    <property type="entry name" value="FLAP ENDONUCLEASE FAMILY MEMBER"/>
    <property type="match status" value="1"/>
</dbReference>
<evidence type="ECO:0000256" key="13">
    <source>
        <dbReference type="SAM" id="MobiDB-lite"/>
    </source>
</evidence>
<feature type="domain" description="XPG N-terminal" evidence="15">
    <location>
        <begin position="1"/>
        <end position="96"/>
    </location>
</feature>
<proteinExistence type="inferred from homology"/>
<dbReference type="SMART" id="SM00485">
    <property type="entry name" value="XPGN"/>
    <property type="match status" value="1"/>
</dbReference>
<dbReference type="SUPFAM" id="SSF88723">
    <property type="entry name" value="PIN domain-like"/>
    <property type="match status" value="1"/>
</dbReference>
<evidence type="ECO:0000256" key="8">
    <source>
        <dbReference type="ARBA" id="ARBA00022842"/>
    </source>
</evidence>
<evidence type="ECO:0000256" key="5">
    <source>
        <dbReference type="ARBA" id="ARBA00022759"/>
    </source>
</evidence>
<dbReference type="OrthoDB" id="2959108at2759"/>
<evidence type="ECO:0000256" key="10">
    <source>
        <dbReference type="ARBA" id="ARBA00023242"/>
    </source>
</evidence>
<dbReference type="Gene3D" id="3.40.50.1010">
    <property type="entry name" value="5'-nuclease"/>
    <property type="match status" value="1"/>
</dbReference>
<dbReference type="InterPro" id="IPR029060">
    <property type="entry name" value="PIN-like_dom_sf"/>
</dbReference>
<keyword evidence="7" id="KW-0378">Hydrolase</keyword>
<dbReference type="Gene3D" id="1.10.150.20">
    <property type="entry name" value="5' to 3' exonuclease, C-terminal subdomain"/>
    <property type="match status" value="1"/>
</dbReference>
<evidence type="ECO:0000256" key="1">
    <source>
        <dbReference type="ARBA" id="ARBA00001946"/>
    </source>
</evidence>
<gene>
    <name evidence="16" type="ORF">FNV43_RR16959</name>
</gene>
<evidence type="ECO:0000256" key="9">
    <source>
        <dbReference type="ARBA" id="ARBA00023204"/>
    </source>
</evidence>
<dbReference type="SMART" id="SM00484">
    <property type="entry name" value="XPGI"/>
    <property type="match status" value="1"/>
</dbReference>
<organism evidence="16 17">
    <name type="scientific">Rhamnella rubrinervis</name>
    <dbReference type="NCBI Taxonomy" id="2594499"/>
    <lineage>
        <taxon>Eukaryota</taxon>
        <taxon>Viridiplantae</taxon>
        <taxon>Streptophyta</taxon>
        <taxon>Embryophyta</taxon>
        <taxon>Tracheophyta</taxon>
        <taxon>Spermatophyta</taxon>
        <taxon>Magnoliopsida</taxon>
        <taxon>eudicotyledons</taxon>
        <taxon>Gunneridae</taxon>
        <taxon>Pentapetalae</taxon>
        <taxon>rosids</taxon>
        <taxon>fabids</taxon>
        <taxon>Rosales</taxon>
        <taxon>Rhamnaceae</taxon>
        <taxon>rhamnoid group</taxon>
        <taxon>Rhamneae</taxon>
        <taxon>Rhamnella</taxon>
    </lineage>
</organism>
<dbReference type="FunFam" id="1.10.150.20:FF:000030">
    <property type="entry name" value="Flap endonuclease GEN-like 1"/>
    <property type="match status" value="1"/>
</dbReference>
<dbReference type="Pfam" id="PF00752">
    <property type="entry name" value="XPG_N"/>
    <property type="match status" value="1"/>
</dbReference>
<dbReference type="SUPFAM" id="SSF47807">
    <property type="entry name" value="5' to 3' exonuclease, C-terminal subdomain"/>
    <property type="match status" value="1"/>
</dbReference>
<evidence type="ECO:0000259" key="14">
    <source>
        <dbReference type="SMART" id="SM00484"/>
    </source>
</evidence>
<keyword evidence="17" id="KW-1185">Reference proteome</keyword>
<keyword evidence="6" id="KW-0227">DNA damage</keyword>
<comment type="subcellular location">
    <subcellularLocation>
        <location evidence="2">Nucleus</location>
    </subcellularLocation>
</comment>
<dbReference type="GO" id="GO:0009555">
    <property type="term" value="P:pollen development"/>
    <property type="evidence" value="ECO:0007669"/>
    <property type="project" value="TreeGrafter"/>
</dbReference>
<keyword evidence="4" id="KW-0479">Metal-binding</keyword>
<dbReference type="Proteomes" id="UP000796880">
    <property type="component" value="Unassembled WGS sequence"/>
</dbReference>
<dbReference type="GO" id="GO:0009650">
    <property type="term" value="P:UV protection"/>
    <property type="evidence" value="ECO:0007669"/>
    <property type="project" value="UniProtKB-ARBA"/>
</dbReference>
<evidence type="ECO:0000256" key="6">
    <source>
        <dbReference type="ARBA" id="ARBA00022763"/>
    </source>
</evidence>
<dbReference type="FunFam" id="3.40.50.1010:FF:000032">
    <property type="entry name" value="Flap endonuclease GEN-like 1"/>
    <property type="match status" value="1"/>
</dbReference>
<accession>A0A8K0GZU6</accession>
<evidence type="ECO:0000256" key="4">
    <source>
        <dbReference type="ARBA" id="ARBA00022723"/>
    </source>
</evidence>
<comment type="similarity">
    <text evidence="11">Belongs to the XPG/RAD2 endonuclease family. GEN subfamily.</text>
</comment>
<sequence length="613" mass="69194">MGVRGKFWDLLKPYSRTEGFDFLRNKRVAVDLSLWIVQHETAIKGNARNPHIRLAFFRTINLFSKFGAFPVFVVDGTPSPLKSRARTTRFFRSSGVDLSSLPATENGVSAERNHKFLKCVQECVELLELLGMPVLKAKGEAEALCAQLNSEGHVDACITSDSDAFLYGAKCVIKCFRPNSRGPFECYCMSDIEAGLGLKRKHLIAISLLVGNDHDLNGVQSIGLDTAIRFVQSFGEDEILKRLHEIGSGDSSKFKIGIKTVDDLPFSSDESLPMTKYSHCSFCGHPGNKRAHFKSSCEYCSTSSRDGCLKKPEGFKCDCLTCDMNRKEKEKNMQECWRANVCAKIALDPNFPNDEIIEMYLCNSHGSFTANDDPGKSFGIPKTELLVDFLAFHQLWQPSYIRQRILPMLSTLFFREMASDRVETLLYGQYEFNSIDRVKMRYDHQFYVIKWKKAAPAMGGVTYAVPSEESDMQHDVIDVDESINQMDELDVPKIHVDGGCSFLFTDENMELVQAAFPEEVDRFLQEKEQRETKGRKSLRSRGTNEKLESPGSRSSQLTITKFYRSAKGQLQTKPEEDLAKNTDDSKNNLISKGKREASTSSLPKSVRRRLLFG</sequence>
<evidence type="ECO:0000313" key="17">
    <source>
        <dbReference type="Proteomes" id="UP000796880"/>
    </source>
</evidence>
<dbReference type="GO" id="GO:0006281">
    <property type="term" value="P:DNA repair"/>
    <property type="evidence" value="ECO:0007669"/>
    <property type="project" value="UniProtKB-KW"/>
</dbReference>
<dbReference type="GO" id="GO:0005634">
    <property type="term" value="C:nucleus"/>
    <property type="evidence" value="ECO:0007669"/>
    <property type="project" value="UniProtKB-SubCell"/>
</dbReference>
<evidence type="ECO:0000256" key="12">
    <source>
        <dbReference type="ARBA" id="ARBA00073453"/>
    </source>
</evidence>
<dbReference type="PRINTS" id="PR00853">
    <property type="entry name" value="XPGRADSUPER"/>
</dbReference>
<dbReference type="GO" id="GO:0046872">
    <property type="term" value="F:metal ion binding"/>
    <property type="evidence" value="ECO:0007669"/>
    <property type="project" value="UniProtKB-KW"/>
</dbReference>
<comment type="cofactor">
    <cofactor evidence="1">
        <name>Mg(2+)</name>
        <dbReference type="ChEBI" id="CHEBI:18420"/>
    </cofactor>
</comment>
<feature type="domain" description="XPG-I" evidence="14">
    <location>
        <begin position="128"/>
        <end position="198"/>
    </location>
</feature>
<name>A0A8K0GZU6_9ROSA</name>
<dbReference type="CDD" id="cd09869">
    <property type="entry name" value="PIN_GEN1"/>
    <property type="match status" value="1"/>
</dbReference>
<evidence type="ECO:0000256" key="2">
    <source>
        <dbReference type="ARBA" id="ARBA00004123"/>
    </source>
</evidence>